<evidence type="ECO:0000313" key="6">
    <source>
        <dbReference type="EMBL" id="GAA6114666.1"/>
    </source>
</evidence>
<gene>
    <name evidence="6" type="primary">rpsA</name>
    <name evidence="6" type="ORF">AP20H10_10290</name>
</gene>
<reference evidence="6 7" key="1">
    <citation type="submission" date="2024-03" db="EMBL/GenBank/DDBJ databases">
        <title>Inconsistent identification of Apilactobacillus kunkeei-related strains obtained by well-developed overall genome related indices.</title>
        <authorList>
            <person name="Maeno S."/>
            <person name="Endo A."/>
        </authorList>
    </citation>
    <scope>NUCLEOTIDE SEQUENCE [LARGE SCALE GENOMIC DNA]</scope>
    <source>
        <strain evidence="6 7">20H-10</strain>
    </source>
</reference>
<dbReference type="CDD" id="cd05688">
    <property type="entry name" value="S1_RPS1_repeat_ec3"/>
    <property type="match status" value="1"/>
</dbReference>
<keyword evidence="2 6" id="KW-0689">Ribosomal protein</keyword>
<dbReference type="InterPro" id="IPR035104">
    <property type="entry name" value="Ribosomal_protein_S1-like"/>
</dbReference>
<dbReference type="InterPro" id="IPR003029">
    <property type="entry name" value="S1_domain"/>
</dbReference>
<evidence type="ECO:0000259" key="5">
    <source>
        <dbReference type="PROSITE" id="PS50126"/>
    </source>
</evidence>
<dbReference type="Gene3D" id="2.40.50.140">
    <property type="entry name" value="Nucleic acid-binding proteins"/>
    <property type="match status" value="4"/>
</dbReference>
<dbReference type="EMBL" id="BAABVV010000037">
    <property type="protein sequence ID" value="GAA6114666.1"/>
    <property type="molecule type" value="Genomic_DNA"/>
</dbReference>
<feature type="compositionally biased region" description="Polar residues" evidence="4">
    <location>
        <begin position="366"/>
        <end position="381"/>
    </location>
</feature>
<feature type="domain" description="S1 motif" evidence="5">
    <location>
        <begin position="288"/>
        <end position="357"/>
    </location>
</feature>
<protein>
    <submittedName>
        <fullName evidence="6">30S ribosomal protein S1</fullName>
    </submittedName>
</protein>
<dbReference type="PANTHER" id="PTHR10724:SF7">
    <property type="entry name" value="SMALL RIBOSOMAL SUBUNIT PROTEIN BS1C"/>
    <property type="match status" value="1"/>
</dbReference>
<dbReference type="PANTHER" id="PTHR10724">
    <property type="entry name" value="30S RIBOSOMAL PROTEIN S1"/>
    <property type="match status" value="1"/>
</dbReference>
<name>A0ABP9ZIM8_9LACO</name>
<feature type="domain" description="S1 motif" evidence="5">
    <location>
        <begin position="117"/>
        <end position="182"/>
    </location>
</feature>
<dbReference type="PROSITE" id="PS50126">
    <property type="entry name" value="S1"/>
    <property type="match status" value="4"/>
</dbReference>
<dbReference type="GO" id="GO:0005840">
    <property type="term" value="C:ribosome"/>
    <property type="evidence" value="ECO:0007669"/>
    <property type="project" value="UniProtKB-KW"/>
</dbReference>
<dbReference type="InterPro" id="IPR012340">
    <property type="entry name" value="NA-bd_OB-fold"/>
</dbReference>
<dbReference type="PRINTS" id="PR00681">
    <property type="entry name" value="RIBOSOMALS1"/>
</dbReference>
<evidence type="ECO:0000256" key="3">
    <source>
        <dbReference type="ARBA" id="ARBA00023274"/>
    </source>
</evidence>
<comment type="caution">
    <text evidence="6">The sequence shown here is derived from an EMBL/GenBank/DDBJ whole genome shotgun (WGS) entry which is preliminary data.</text>
</comment>
<dbReference type="InterPro" id="IPR050437">
    <property type="entry name" value="Ribos_protein_bS1-like"/>
</dbReference>
<dbReference type="SUPFAM" id="SSF50249">
    <property type="entry name" value="Nucleic acid-binding proteins"/>
    <property type="match status" value="4"/>
</dbReference>
<dbReference type="CDD" id="cd04465">
    <property type="entry name" value="S1_RPS1_repeat_ec2_hs2"/>
    <property type="match status" value="1"/>
</dbReference>
<keyword evidence="3" id="KW-0687">Ribonucleoprotein</keyword>
<evidence type="ECO:0000313" key="7">
    <source>
        <dbReference type="Proteomes" id="UP001438112"/>
    </source>
</evidence>
<evidence type="ECO:0000256" key="2">
    <source>
        <dbReference type="ARBA" id="ARBA00022980"/>
    </source>
</evidence>
<accession>A0ABP9ZIM8</accession>
<keyword evidence="7" id="KW-1185">Reference proteome</keyword>
<dbReference type="NCBIfam" id="NF005208">
    <property type="entry name" value="PRK06676.1"/>
    <property type="match status" value="1"/>
</dbReference>
<organism evidence="6 7">
    <name type="scientific">Apilactobacillus apinorum</name>
    <dbReference type="NCBI Taxonomy" id="1218495"/>
    <lineage>
        <taxon>Bacteria</taxon>
        <taxon>Bacillati</taxon>
        <taxon>Bacillota</taxon>
        <taxon>Bacilli</taxon>
        <taxon>Lactobacillales</taxon>
        <taxon>Lactobacillaceae</taxon>
        <taxon>Apilactobacillus</taxon>
    </lineage>
</organism>
<feature type="region of interest" description="Disordered" evidence="4">
    <location>
        <begin position="358"/>
        <end position="405"/>
    </location>
</feature>
<feature type="domain" description="S1 motif" evidence="5">
    <location>
        <begin position="25"/>
        <end position="99"/>
    </location>
</feature>
<comment type="similarity">
    <text evidence="1">Belongs to the bacterial ribosomal protein bS1 family.</text>
</comment>
<proteinExistence type="inferred from homology"/>
<dbReference type="RefSeq" id="WP_353318243.1">
    <property type="nucleotide sequence ID" value="NZ_BAABVV010000037.1"/>
</dbReference>
<evidence type="ECO:0000256" key="1">
    <source>
        <dbReference type="ARBA" id="ARBA00006767"/>
    </source>
</evidence>
<dbReference type="Pfam" id="PF00575">
    <property type="entry name" value="S1"/>
    <property type="match status" value="4"/>
</dbReference>
<feature type="domain" description="S1 motif" evidence="5">
    <location>
        <begin position="203"/>
        <end position="271"/>
    </location>
</feature>
<dbReference type="Proteomes" id="UP001438112">
    <property type="component" value="Unassembled WGS sequence"/>
</dbReference>
<sequence length="405" mass="44296">MSESDEQTNKDLLEALDSVDQVNINDVVEGEILAFDKDHQLIIGIDNAGVEGVVPRRELSAQPVEDVENKFKVGDKGKFVVISRIGDDKEGGSFLLSIRRLEERKVWDELKAKAENNETINVTVQNAVRGGLVVNAGVRGFIPASMITNHFVRNLSQYNGQEFECKIVEIVPEKNRLVLSHSDVVAKNQEEARSEVMGKLNVGDVVEGKVARMTDFGAFVDLGGIDGLVHVSEISYDRVNKPADVLENGQDVKVKVIAMDEERGRISLSIKQTQAQPWDEIEEKAPQGSTVKVTIKKIVDFGAFAEVIPGVEGLIHISQISHKHVNAPSDVLKVGETVDAKVLDVNPSEHRLALSLRALEPEPENAQGSNEQVEATDNATENAPEEENGFTLGDIVGKGLDEDNQ</sequence>
<dbReference type="SMART" id="SM00316">
    <property type="entry name" value="S1"/>
    <property type="match status" value="4"/>
</dbReference>
<evidence type="ECO:0000256" key="4">
    <source>
        <dbReference type="SAM" id="MobiDB-lite"/>
    </source>
</evidence>